<name>A0A2T6ZEP1_TUBBO</name>
<evidence type="ECO:0000256" key="1">
    <source>
        <dbReference type="SAM" id="SignalP"/>
    </source>
</evidence>
<feature type="signal peptide" evidence="1">
    <location>
        <begin position="1"/>
        <end position="21"/>
    </location>
</feature>
<sequence>MTLRPVSFLAFMSLDIITTQGKEFDIPHAKGIIAGPAGALWPACLIHPIPARLLSTHPTFTLDTRTPVTSIAPLDSTLHPMSCILCEEK</sequence>
<comment type="caution">
    <text evidence="2">The sequence shown here is derived from an EMBL/GenBank/DDBJ whole genome shotgun (WGS) entry which is preliminary data.</text>
</comment>
<dbReference type="STRING" id="42251.A0A2T6ZEP1"/>
<proteinExistence type="predicted"/>
<accession>A0A2T6ZEP1</accession>
<dbReference type="Proteomes" id="UP000244722">
    <property type="component" value="Unassembled WGS sequence"/>
</dbReference>
<gene>
    <name evidence="2" type="ORF">B9Z19DRAFT_494825</name>
</gene>
<keyword evidence="3" id="KW-1185">Reference proteome</keyword>
<dbReference type="OrthoDB" id="429143at2759"/>
<dbReference type="EMBL" id="NESQ01000331">
    <property type="protein sequence ID" value="PUU73968.1"/>
    <property type="molecule type" value="Genomic_DNA"/>
</dbReference>
<evidence type="ECO:0000313" key="3">
    <source>
        <dbReference type="Proteomes" id="UP000244722"/>
    </source>
</evidence>
<reference evidence="2 3" key="1">
    <citation type="submission" date="2017-04" db="EMBL/GenBank/DDBJ databases">
        <title>Draft genome sequence of Tuber borchii Vittad., a whitish edible truffle.</title>
        <authorList>
            <consortium name="DOE Joint Genome Institute"/>
            <person name="Murat C."/>
            <person name="Kuo A."/>
            <person name="Barry K.W."/>
            <person name="Clum A."/>
            <person name="Dockter R.B."/>
            <person name="Fauchery L."/>
            <person name="Iotti M."/>
            <person name="Kohler A."/>
            <person name="Labutti K."/>
            <person name="Lindquist E.A."/>
            <person name="Lipzen A."/>
            <person name="Ohm R.A."/>
            <person name="Wang M."/>
            <person name="Grigoriev I.V."/>
            <person name="Zambonelli A."/>
            <person name="Martin F.M."/>
        </authorList>
    </citation>
    <scope>NUCLEOTIDE SEQUENCE [LARGE SCALE GENOMIC DNA]</scope>
    <source>
        <strain evidence="2 3">Tbo3840</strain>
    </source>
</reference>
<organism evidence="2 3">
    <name type="scientific">Tuber borchii</name>
    <name type="common">White truffle</name>
    <dbReference type="NCBI Taxonomy" id="42251"/>
    <lineage>
        <taxon>Eukaryota</taxon>
        <taxon>Fungi</taxon>
        <taxon>Dikarya</taxon>
        <taxon>Ascomycota</taxon>
        <taxon>Pezizomycotina</taxon>
        <taxon>Pezizomycetes</taxon>
        <taxon>Pezizales</taxon>
        <taxon>Tuberaceae</taxon>
        <taxon>Tuber</taxon>
    </lineage>
</organism>
<evidence type="ECO:0000313" key="2">
    <source>
        <dbReference type="EMBL" id="PUU73968.1"/>
    </source>
</evidence>
<protein>
    <submittedName>
        <fullName evidence="2">Uncharacterized protein</fullName>
    </submittedName>
</protein>
<dbReference type="AlphaFoldDB" id="A0A2T6ZEP1"/>
<keyword evidence="1" id="KW-0732">Signal</keyword>
<feature type="chain" id="PRO_5015457380" evidence="1">
    <location>
        <begin position="22"/>
        <end position="89"/>
    </location>
</feature>